<proteinExistence type="inferred from homology"/>
<evidence type="ECO:0000256" key="8">
    <source>
        <dbReference type="ARBA" id="ARBA00023125"/>
    </source>
</evidence>
<keyword evidence="10 13" id="KW-0804">Transcription</keyword>
<dbReference type="GO" id="GO:0051607">
    <property type="term" value="P:defense response to virus"/>
    <property type="evidence" value="ECO:0007669"/>
    <property type="project" value="Ensembl"/>
</dbReference>
<reference evidence="16" key="3">
    <citation type="submission" date="2025-09" db="UniProtKB">
        <authorList>
            <consortium name="Ensembl"/>
        </authorList>
    </citation>
    <scope>IDENTIFICATION</scope>
</reference>
<dbReference type="InterPro" id="IPR012345">
    <property type="entry name" value="STAT_TF_DNA-bd_N"/>
</dbReference>
<keyword evidence="5 13" id="KW-0597">Phosphoprotein</keyword>
<dbReference type="GO" id="GO:0044389">
    <property type="term" value="F:ubiquitin-like protein ligase binding"/>
    <property type="evidence" value="ECO:0007669"/>
    <property type="project" value="Ensembl"/>
</dbReference>
<keyword evidence="7 13" id="KW-0805">Transcription regulation</keyword>
<feature type="transmembrane region" description="Helical" evidence="14">
    <location>
        <begin position="820"/>
        <end position="843"/>
    </location>
</feature>
<feature type="domain" description="SH2" evidence="15">
    <location>
        <begin position="580"/>
        <end position="676"/>
    </location>
</feature>
<dbReference type="InterPro" id="IPR013800">
    <property type="entry name" value="STAT_TF_alpha"/>
</dbReference>
<evidence type="ECO:0000259" key="15">
    <source>
        <dbReference type="PROSITE" id="PS50001"/>
    </source>
</evidence>
<dbReference type="GO" id="GO:0007259">
    <property type="term" value="P:cell surface receptor signaling pathway via JAK-STAT"/>
    <property type="evidence" value="ECO:0000318"/>
    <property type="project" value="GO_Central"/>
</dbReference>
<dbReference type="InterPro" id="IPR000980">
    <property type="entry name" value="SH2"/>
</dbReference>
<dbReference type="InterPro" id="IPR013801">
    <property type="entry name" value="STAT_TF_DNA-bd"/>
</dbReference>
<dbReference type="GO" id="GO:0045944">
    <property type="term" value="P:positive regulation of transcription by RNA polymerase II"/>
    <property type="evidence" value="ECO:0007669"/>
    <property type="project" value="Ensembl"/>
</dbReference>
<dbReference type="AlphaFoldDB" id="A0A803TLI1"/>
<dbReference type="GeneTree" id="ENSGT01050000244905"/>
<evidence type="ECO:0000256" key="5">
    <source>
        <dbReference type="ARBA" id="ARBA00022553"/>
    </source>
</evidence>
<dbReference type="InterPro" id="IPR015988">
    <property type="entry name" value="STAT_TF_CC"/>
</dbReference>
<dbReference type="Bgee" id="ENSACAG00000023449">
    <property type="expression patterns" value="Expressed in lung and 13 other cell types or tissues"/>
</dbReference>
<evidence type="ECO:0000256" key="1">
    <source>
        <dbReference type="ARBA" id="ARBA00004123"/>
    </source>
</evidence>
<keyword evidence="14" id="KW-1133">Transmembrane helix</keyword>
<dbReference type="PROSITE" id="PS50001">
    <property type="entry name" value="SH2"/>
    <property type="match status" value="1"/>
</dbReference>
<reference evidence="16" key="2">
    <citation type="submission" date="2025-08" db="UniProtKB">
        <authorList>
            <consortium name="Ensembl"/>
        </authorList>
    </citation>
    <scope>IDENTIFICATION</scope>
</reference>
<evidence type="ECO:0000256" key="2">
    <source>
        <dbReference type="ARBA" id="ARBA00004496"/>
    </source>
</evidence>
<dbReference type="InterPro" id="IPR001217">
    <property type="entry name" value="STAT"/>
</dbReference>
<keyword evidence="6 12" id="KW-0727">SH2 domain</keyword>
<accession>A0A803TLI1</accession>
<comment type="similarity">
    <text evidence="3 13">Belongs to the transcription factor STAT family.</text>
</comment>
<name>A0A803TLI1_ANOCA</name>
<evidence type="ECO:0000256" key="4">
    <source>
        <dbReference type="ARBA" id="ARBA00022490"/>
    </source>
</evidence>
<evidence type="ECO:0000256" key="9">
    <source>
        <dbReference type="ARBA" id="ARBA00023159"/>
    </source>
</evidence>
<organism evidence="16 17">
    <name type="scientific">Anolis carolinensis</name>
    <name type="common">Green anole</name>
    <name type="synonym">American chameleon</name>
    <dbReference type="NCBI Taxonomy" id="28377"/>
    <lineage>
        <taxon>Eukaryota</taxon>
        <taxon>Metazoa</taxon>
        <taxon>Chordata</taxon>
        <taxon>Craniata</taxon>
        <taxon>Vertebrata</taxon>
        <taxon>Euteleostomi</taxon>
        <taxon>Lepidosauria</taxon>
        <taxon>Squamata</taxon>
        <taxon>Bifurcata</taxon>
        <taxon>Unidentata</taxon>
        <taxon>Episquamata</taxon>
        <taxon>Toxicofera</taxon>
        <taxon>Iguania</taxon>
        <taxon>Dactyloidae</taxon>
        <taxon>Anolis</taxon>
    </lineage>
</organism>
<dbReference type="GO" id="GO:0060337">
    <property type="term" value="P:type I interferon-mediated signaling pathway"/>
    <property type="evidence" value="ECO:0000318"/>
    <property type="project" value="GO_Central"/>
</dbReference>
<dbReference type="SUPFAM" id="SSF47655">
    <property type="entry name" value="STAT"/>
    <property type="match status" value="1"/>
</dbReference>
<dbReference type="Pfam" id="PF00017">
    <property type="entry name" value="SH2"/>
    <property type="match status" value="1"/>
</dbReference>
<dbReference type="Pfam" id="PF21354">
    <property type="entry name" value="STAT_linker"/>
    <property type="match status" value="1"/>
</dbReference>
<dbReference type="Gene3D" id="3.30.505.10">
    <property type="entry name" value="SH2 domain"/>
    <property type="match status" value="1"/>
</dbReference>
<dbReference type="GO" id="GO:0006357">
    <property type="term" value="P:regulation of transcription by RNA polymerase II"/>
    <property type="evidence" value="ECO:0000318"/>
    <property type="project" value="GO_Central"/>
</dbReference>
<keyword evidence="14" id="KW-0472">Membrane</keyword>
<dbReference type="FunFam" id="1.10.238.10:FF:000012">
    <property type="entry name" value="Signal transducer and activator of transcription"/>
    <property type="match status" value="1"/>
</dbReference>
<dbReference type="GO" id="GO:0090140">
    <property type="term" value="P:regulation of mitochondrial fission"/>
    <property type="evidence" value="ECO:0007669"/>
    <property type="project" value="Ensembl"/>
</dbReference>
<dbReference type="Pfam" id="PF02864">
    <property type="entry name" value="STAT_bind"/>
    <property type="match status" value="1"/>
</dbReference>
<dbReference type="GO" id="GO:0043434">
    <property type="term" value="P:response to peptide hormone"/>
    <property type="evidence" value="ECO:0000318"/>
    <property type="project" value="GO_Central"/>
</dbReference>
<dbReference type="GO" id="GO:0005737">
    <property type="term" value="C:cytoplasm"/>
    <property type="evidence" value="ECO:0000318"/>
    <property type="project" value="GO_Central"/>
</dbReference>
<dbReference type="Gene3D" id="1.10.238.10">
    <property type="entry name" value="EF-hand"/>
    <property type="match status" value="1"/>
</dbReference>
<dbReference type="FunFam" id="1.20.1050.20:FF:000001">
    <property type="entry name" value="Signal transducer and activator of transcription"/>
    <property type="match status" value="1"/>
</dbReference>
<dbReference type="Pfam" id="PF01017">
    <property type="entry name" value="STAT_alpha"/>
    <property type="match status" value="1"/>
</dbReference>
<dbReference type="Gene3D" id="2.60.40.630">
    <property type="entry name" value="STAT transcription factor, DNA-binding domain"/>
    <property type="match status" value="1"/>
</dbReference>
<dbReference type="Gene3D" id="1.20.1050.20">
    <property type="entry name" value="STAT transcription factor, all-alpha domain"/>
    <property type="match status" value="1"/>
</dbReference>
<dbReference type="GO" id="GO:0006952">
    <property type="term" value="P:defense response"/>
    <property type="evidence" value="ECO:0000318"/>
    <property type="project" value="GO_Central"/>
</dbReference>
<dbReference type="SUPFAM" id="SSF49417">
    <property type="entry name" value="p53-like transcription factors"/>
    <property type="match status" value="1"/>
</dbReference>
<dbReference type="GO" id="GO:0060339">
    <property type="term" value="P:negative regulation of type I interferon-mediated signaling pathway"/>
    <property type="evidence" value="ECO:0007669"/>
    <property type="project" value="Ensembl"/>
</dbReference>
<dbReference type="GO" id="GO:0005634">
    <property type="term" value="C:nucleus"/>
    <property type="evidence" value="ECO:0000318"/>
    <property type="project" value="GO_Central"/>
</dbReference>
<dbReference type="PANTHER" id="PTHR11801">
    <property type="entry name" value="SIGNAL TRANSDUCER AND ACTIVATOR OF TRANSCRIPTION"/>
    <property type="match status" value="1"/>
</dbReference>
<evidence type="ECO:0000313" key="16">
    <source>
        <dbReference type="Ensembl" id="ENSACAP00000036071.1"/>
    </source>
</evidence>
<dbReference type="Proteomes" id="UP000001646">
    <property type="component" value="Chromosome 2"/>
</dbReference>
<dbReference type="GO" id="GO:0070721">
    <property type="term" value="C:ISGF3 complex"/>
    <property type="evidence" value="ECO:0000318"/>
    <property type="project" value="GO_Central"/>
</dbReference>
<dbReference type="InterPro" id="IPR048988">
    <property type="entry name" value="STAT_linker"/>
</dbReference>
<evidence type="ECO:0000256" key="13">
    <source>
        <dbReference type="RuleBase" id="RU046415"/>
    </source>
</evidence>
<evidence type="ECO:0000256" key="10">
    <source>
        <dbReference type="ARBA" id="ARBA00023163"/>
    </source>
</evidence>
<sequence>MALWQKIQMLDTVYLEQVHNLYMDERLPMEVREYIAYWIEEQDWNQAAQFGSSLACCLFHNMQSLLDDQLGRLVLSEENNSNIVLKHNLHRSKVHLQALYQDHPEQLAQVIDDLLKQEREILAAALAASQPVVEAPVTASMTSSQQEKIGARLSEMRKAIQALKNSIDQLELLQDTFDFRFKTQRILESTVPNTDPGLIRRMQELQIMLNKVDRSRKEVLAQIQGLLGFFETLRDLLLEEREAWKDRQRQACIGNNCDTRLGQLEKWFTANAEDLFHLLQLLQTLKDLQQKLTYDQDQLKMCLPQLENRLKEQIIFLLKSAFVVEIQPTMPYPCRRPLVLRTNQKFSVRARLLVKLMDRNHPMEAKIEIDRDSTNLAGFRKFNILTSTTKTLMMDRPQTEGLICDFKHISLREQKISGSGKGKGGKGISEGGLSVLEELHVITFTLDYWYQGLQCQLQTSTLPMIIISNVSQMSSAWASILWFIMLNRDPLNQRFFINPPAATWPQLSTVLSWQFSSATEKGLNADQLKMLGEKLCGSPVTAQSIITWSQFAKDSPPSFSFWTWIDGILLLIQENLLHLWKNDLIMGFVSRKRERHLLKKKRGGTFLLRFSESTKSGGITCTWVEYDDKGSPMFSAVEPYTREQLKVLPLPDIIRDYHVLADEVIPENPLQYLYPDTPRDEAFGPYYSERREADLPEQRKYLTRRLISVSSSITNPSRQPEEVQALDFLVADSNASDFQDLELKAPDHHIPEASVPMVNGVVFENGIALPSELEEPEQGGLLCNSQGEYWICSPLRVKSPLNPTHHETLNCSLGLLLQSFWFSLGLPTCGVSLVFSFTLLLMLSNSLFLSQILISCS</sequence>
<dbReference type="FunFam" id="3.30.505.10:FF:000003">
    <property type="entry name" value="Signal transducer and activator of transcription"/>
    <property type="match status" value="1"/>
</dbReference>
<dbReference type="InterPro" id="IPR013799">
    <property type="entry name" value="STAT_TF_prot_interaction"/>
</dbReference>
<evidence type="ECO:0000256" key="11">
    <source>
        <dbReference type="ARBA" id="ARBA00023242"/>
    </source>
</evidence>
<dbReference type="GO" id="GO:0000978">
    <property type="term" value="F:RNA polymerase II cis-regulatory region sequence-specific DNA binding"/>
    <property type="evidence" value="ECO:0000318"/>
    <property type="project" value="GO_Central"/>
</dbReference>
<comment type="subcellular location">
    <subcellularLocation>
        <location evidence="2 13">Cytoplasm</location>
    </subcellularLocation>
    <subcellularLocation>
        <location evidence="1 13">Nucleus</location>
    </subcellularLocation>
</comment>
<dbReference type="GO" id="GO:0000981">
    <property type="term" value="F:DNA-binding transcription factor activity, RNA polymerase II-specific"/>
    <property type="evidence" value="ECO:0000318"/>
    <property type="project" value="GO_Central"/>
</dbReference>
<dbReference type="SUPFAM" id="SSF55550">
    <property type="entry name" value="SH2 domain"/>
    <property type="match status" value="1"/>
</dbReference>
<keyword evidence="9 13" id="KW-0010">Activator</keyword>
<reference evidence="16 17" key="1">
    <citation type="submission" date="2009-12" db="EMBL/GenBank/DDBJ databases">
        <title>The Genome Sequence of Anolis carolinensis (Green Anole Lizard).</title>
        <authorList>
            <consortium name="The Genome Sequencing Platform"/>
            <person name="Di Palma F."/>
            <person name="Alfoldi J."/>
            <person name="Heiman D."/>
            <person name="Young S."/>
            <person name="Grabherr M."/>
            <person name="Johnson J."/>
            <person name="Lander E.S."/>
            <person name="Lindblad-Toh K."/>
        </authorList>
    </citation>
    <scope>NUCLEOTIDE SEQUENCE [LARGE SCALE GENOMIC DNA]</scope>
    <source>
        <strain evidence="16 17">JBL SC #1</strain>
    </source>
</reference>
<evidence type="ECO:0000256" key="14">
    <source>
        <dbReference type="SAM" id="Phobius"/>
    </source>
</evidence>
<dbReference type="InParanoid" id="A0A803TLI1"/>
<evidence type="ECO:0000313" key="17">
    <source>
        <dbReference type="Proteomes" id="UP000001646"/>
    </source>
</evidence>
<dbReference type="Ensembl" id="ENSACAT00000058146.1">
    <property type="protein sequence ID" value="ENSACAP00000036071.1"/>
    <property type="gene ID" value="ENSACAG00000023449.3"/>
</dbReference>
<dbReference type="SMART" id="SM00964">
    <property type="entry name" value="STAT_int"/>
    <property type="match status" value="1"/>
</dbReference>
<evidence type="ECO:0000256" key="3">
    <source>
        <dbReference type="ARBA" id="ARBA00005586"/>
    </source>
</evidence>
<dbReference type="GO" id="GO:0042127">
    <property type="term" value="P:regulation of cell population proliferation"/>
    <property type="evidence" value="ECO:0000318"/>
    <property type="project" value="GO_Central"/>
</dbReference>
<protein>
    <recommendedName>
        <fullName evidence="13">Signal transducer and activator of transcription</fullName>
    </recommendedName>
</protein>
<keyword evidence="17" id="KW-1185">Reference proteome</keyword>
<dbReference type="GO" id="GO:0042802">
    <property type="term" value="F:identical protein binding"/>
    <property type="evidence" value="ECO:0007669"/>
    <property type="project" value="Ensembl"/>
</dbReference>
<dbReference type="InterPro" id="IPR036535">
    <property type="entry name" value="STAT_N_sf"/>
</dbReference>
<dbReference type="InterPro" id="IPR008967">
    <property type="entry name" value="p53-like_TF_DNA-bd_sf"/>
</dbReference>
<keyword evidence="8 13" id="KW-0238">DNA-binding</keyword>
<dbReference type="GO" id="GO:0005886">
    <property type="term" value="C:plasma membrane"/>
    <property type="evidence" value="ECO:0007669"/>
    <property type="project" value="Ensembl"/>
</dbReference>
<dbReference type="InterPro" id="IPR036860">
    <property type="entry name" value="SH2_dom_sf"/>
</dbReference>
<keyword evidence="4 13" id="KW-0963">Cytoplasm</keyword>
<dbReference type="FunFam" id="2.60.40.630:FF:000004">
    <property type="entry name" value="Signal transducer and activator of transcription"/>
    <property type="match status" value="1"/>
</dbReference>
<keyword evidence="11 13" id="KW-0539">Nucleus</keyword>
<dbReference type="Pfam" id="PF02865">
    <property type="entry name" value="STAT_int"/>
    <property type="match status" value="1"/>
</dbReference>
<keyword evidence="14" id="KW-0812">Transmembrane</keyword>
<dbReference type="SUPFAM" id="SSF48092">
    <property type="entry name" value="Transcription factor STAT-4 N-domain"/>
    <property type="match status" value="1"/>
</dbReference>
<evidence type="ECO:0000256" key="12">
    <source>
        <dbReference type="PROSITE-ProRule" id="PRU00191"/>
    </source>
</evidence>
<dbReference type="Gene3D" id="1.10.532.10">
    <property type="entry name" value="STAT transcription factor, N-terminal domain"/>
    <property type="match status" value="1"/>
</dbReference>
<dbReference type="GO" id="GO:0005829">
    <property type="term" value="C:cytosol"/>
    <property type="evidence" value="ECO:0007669"/>
    <property type="project" value="Ensembl"/>
</dbReference>
<evidence type="ECO:0000256" key="7">
    <source>
        <dbReference type="ARBA" id="ARBA00023015"/>
    </source>
</evidence>
<gene>
    <name evidence="16" type="primary">STAT2</name>
</gene>
<evidence type="ECO:0000256" key="6">
    <source>
        <dbReference type="ARBA" id="ARBA00022999"/>
    </source>
</evidence>